<dbReference type="EMBL" id="WRPP01000001">
    <property type="protein sequence ID" value="MVU77316.1"/>
    <property type="molecule type" value="Genomic_DNA"/>
</dbReference>
<dbReference type="Pfam" id="PF13472">
    <property type="entry name" value="Lipase_GDSL_2"/>
    <property type="match status" value="1"/>
</dbReference>
<proteinExistence type="predicted"/>
<evidence type="ECO:0000313" key="2">
    <source>
        <dbReference type="EMBL" id="MVU77316.1"/>
    </source>
</evidence>
<comment type="caution">
    <text evidence="2">The sequence shown here is derived from an EMBL/GenBank/DDBJ whole genome shotgun (WGS) entry which is preliminary data.</text>
</comment>
<dbReference type="CDD" id="cd00229">
    <property type="entry name" value="SGNH_hydrolase"/>
    <property type="match status" value="1"/>
</dbReference>
<dbReference type="GO" id="GO:0016787">
    <property type="term" value="F:hydrolase activity"/>
    <property type="evidence" value="ECO:0007669"/>
    <property type="project" value="UniProtKB-KW"/>
</dbReference>
<dbReference type="SUPFAM" id="SSF52266">
    <property type="entry name" value="SGNH hydrolase"/>
    <property type="match status" value="1"/>
</dbReference>
<dbReference type="RefSeq" id="WP_157386676.1">
    <property type="nucleotide sequence ID" value="NZ_WRPP01000001.1"/>
</dbReference>
<dbReference type="AlphaFoldDB" id="A0A7K1USJ2"/>
<keyword evidence="3" id="KW-1185">Reference proteome</keyword>
<feature type="domain" description="SGNH hydrolase-type esterase" evidence="1">
    <location>
        <begin position="53"/>
        <end position="228"/>
    </location>
</feature>
<name>A0A7K1USJ2_9NOCA</name>
<evidence type="ECO:0000259" key="1">
    <source>
        <dbReference type="Pfam" id="PF13472"/>
    </source>
</evidence>
<protein>
    <submittedName>
        <fullName evidence="2">SGNH/GDSL hydrolase family protein</fullName>
    </submittedName>
</protein>
<reference evidence="2 3" key="1">
    <citation type="submission" date="2019-12" db="EMBL/GenBank/DDBJ databases">
        <title>Nocardia sp. nov. ET3-3 isolated from soil.</title>
        <authorList>
            <person name="Kanchanasin P."/>
            <person name="Tanasupawat S."/>
            <person name="Yuki M."/>
            <person name="Kudo T."/>
        </authorList>
    </citation>
    <scope>NUCLEOTIDE SEQUENCE [LARGE SCALE GENOMIC DNA]</scope>
    <source>
        <strain evidence="2 3">ET3-3</strain>
    </source>
</reference>
<accession>A0A7K1USJ2</accession>
<dbReference type="Proteomes" id="UP000466794">
    <property type="component" value="Unassembled WGS sequence"/>
</dbReference>
<evidence type="ECO:0000313" key="3">
    <source>
        <dbReference type="Proteomes" id="UP000466794"/>
    </source>
</evidence>
<sequence length="247" mass="26205">MTRARAVDLAAAILAIAIAAGLVFALHTGPTAHGDSTPQRLTIPEPEEPAALFIGDSYTGASTLAEMSYACQAAVRMHWLCDLAAMPGTGYISGGQANRFHIEYLGDSTTFDERVHGLAKRAAPDIVVLDGGRNDKFAPIEDVYDAVRGTIEDIRAAWPAAKIVFVRPRFLQRPSDDCGFDDDFVARLKLDPATGELIVVDPLLSFDSMDTGALVGPDGMHPNADGNKRIAAALVDSLTTQGLAAAR</sequence>
<keyword evidence="2" id="KW-0378">Hydrolase</keyword>
<organism evidence="2 3">
    <name type="scientific">Nocardia terrae</name>
    <dbReference type="NCBI Taxonomy" id="2675851"/>
    <lineage>
        <taxon>Bacteria</taxon>
        <taxon>Bacillati</taxon>
        <taxon>Actinomycetota</taxon>
        <taxon>Actinomycetes</taxon>
        <taxon>Mycobacteriales</taxon>
        <taxon>Nocardiaceae</taxon>
        <taxon>Nocardia</taxon>
    </lineage>
</organism>
<dbReference type="InterPro" id="IPR036514">
    <property type="entry name" value="SGNH_hydro_sf"/>
</dbReference>
<dbReference type="Gene3D" id="3.40.50.1110">
    <property type="entry name" value="SGNH hydrolase"/>
    <property type="match status" value="1"/>
</dbReference>
<gene>
    <name evidence="2" type="ORF">GPX89_08660</name>
</gene>
<dbReference type="InterPro" id="IPR013830">
    <property type="entry name" value="SGNH_hydro"/>
</dbReference>